<dbReference type="EMBL" id="JACEGQ020000013">
    <property type="protein sequence ID" value="KAH8490055.1"/>
    <property type="molecule type" value="Genomic_DNA"/>
</dbReference>
<comment type="caution">
    <text evidence="1">The sequence shown here is derived from an EMBL/GenBank/DDBJ whole genome shotgun (WGS) entry which is preliminary data.</text>
</comment>
<organism evidence="1 2">
    <name type="scientific">Populus deltoides</name>
    <name type="common">Eastern poplar</name>
    <name type="synonym">Eastern cottonwood</name>
    <dbReference type="NCBI Taxonomy" id="3696"/>
    <lineage>
        <taxon>Eukaryota</taxon>
        <taxon>Viridiplantae</taxon>
        <taxon>Streptophyta</taxon>
        <taxon>Embryophyta</taxon>
        <taxon>Tracheophyta</taxon>
        <taxon>Spermatophyta</taxon>
        <taxon>Magnoliopsida</taxon>
        <taxon>eudicotyledons</taxon>
        <taxon>Gunneridae</taxon>
        <taxon>Pentapetalae</taxon>
        <taxon>rosids</taxon>
        <taxon>fabids</taxon>
        <taxon>Malpighiales</taxon>
        <taxon>Salicaceae</taxon>
        <taxon>Saliceae</taxon>
        <taxon>Populus</taxon>
    </lineage>
</organism>
<keyword evidence="2" id="KW-1185">Reference proteome</keyword>
<gene>
    <name evidence="1" type="ORF">H0E87_022542</name>
</gene>
<dbReference type="AlphaFoldDB" id="A0A8T2X8Y1"/>
<name>A0A8T2X8Y1_POPDE</name>
<evidence type="ECO:0000313" key="1">
    <source>
        <dbReference type="EMBL" id="KAH8490055.1"/>
    </source>
</evidence>
<accession>A0A8T2X8Y1</accession>
<proteinExistence type="predicted"/>
<evidence type="ECO:0000313" key="2">
    <source>
        <dbReference type="Proteomes" id="UP000807159"/>
    </source>
</evidence>
<sequence>MKKDNDKENVDPIQHGLADLSLPLKGDHMKAFINEEAEVEDGVGHCLHMKSSHQDGASLKVLAPNVRTESHTSPNFTKRMENLEAANVSGDLAKVFLVGSLDAEKSLVVARTGGIYGVDAF</sequence>
<dbReference type="Proteomes" id="UP000807159">
    <property type="component" value="Chromosome 13"/>
</dbReference>
<protein>
    <submittedName>
        <fullName evidence="1">Uncharacterized protein</fullName>
    </submittedName>
</protein>
<reference evidence="1" key="1">
    <citation type="journal article" date="2021" name="J. Hered.">
        <title>Genome Assembly of Salicaceae Populus deltoides (Eastern Cottonwood) I-69 Based on Nanopore Sequencing and Hi-C Technologies.</title>
        <authorList>
            <person name="Bai S."/>
            <person name="Wu H."/>
            <person name="Zhang J."/>
            <person name="Pan Z."/>
            <person name="Zhao W."/>
            <person name="Li Z."/>
            <person name="Tong C."/>
        </authorList>
    </citation>
    <scope>NUCLEOTIDE SEQUENCE</scope>
    <source>
        <tissue evidence="1">Leaf</tissue>
    </source>
</reference>